<evidence type="ECO:0000256" key="4">
    <source>
        <dbReference type="ARBA" id="ARBA00022528"/>
    </source>
</evidence>
<evidence type="ECO:0000256" key="11">
    <source>
        <dbReference type="ARBA" id="ARBA00022927"/>
    </source>
</evidence>
<keyword evidence="7" id="KW-0479">Metal-binding</keyword>
<comment type="cofactor">
    <cofactor evidence="1">
        <name>Mg(2+)</name>
        <dbReference type="ChEBI" id="CHEBI:18420"/>
    </cofactor>
</comment>
<evidence type="ECO:0000256" key="13">
    <source>
        <dbReference type="ARBA" id="ARBA00023136"/>
    </source>
</evidence>
<dbReference type="CDD" id="cd21037">
    <property type="entry name" value="MLKL_NTD"/>
    <property type="match status" value="1"/>
</dbReference>
<keyword evidence="10" id="KW-0460">Magnesium</keyword>
<evidence type="ECO:0000256" key="3">
    <source>
        <dbReference type="ARBA" id="ARBA00022448"/>
    </source>
</evidence>
<dbReference type="Proteomes" id="UP000807306">
    <property type="component" value="Unassembled WGS sequence"/>
</dbReference>
<gene>
    <name evidence="16" type="ORF">CPB83DRAFT_845536</name>
</gene>
<dbReference type="PANTHER" id="PTHR10903:SF135">
    <property type="entry name" value="TRANSLOCASE OF CHLOROPLAST 120, CHLOROPLASTIC-RELATED"/>
    <property type="match status" value="1"/>
</dbReference>
<evidence type="ECO:0000256" key="12">
    <source>
        <dbReference type="ARBA" id="ARBA00022989"/>
    </source>
</evidence>
<dbReference type="InterPro" id="IPR006073">
    <property type="entry name" value="GTP-bd"/>
</dbReference>
<evidence type="ECO:0000256" key="10">
    <source>
        <dbReference type="ARBA" id="ARBA00022842"/>
    </source>
</evidence>
<comment type="subcellular location">
    <subcellularLocation>
        <location evidence="2">Membrane</location>
        <topology evidence="2">Single-pass membrane protein</topology>
    </subcellularLocation>
    <subcellularLocation>
        <location evidence="14">Plastid</location>
        <location evidence="14">Chloroplast outer membrane</location>
    </subcellularLocation>
</comment>
<evidence type="ECO:0000256" key="5">
    <source>
        <dbReference type="ARBA" id="ARBA00022640"/>
    </source>
</evidence>
<dbReference type="GO" id="GO:0046872">
    <property type="term" value="F:metal ion binding"/>
    <property type="evidence" value="ECO:0007669"/>
    <property type="project" value="UniProtKB-KW"/>
</dbReference>
<keyword evidence="8" id="KW-0378">Hydrolase</keyword>
<keyword evidence="4" id="KW-0150">Chloroplast</keyword>
<keyword evidence="11" id="KW-0653">Protein transport</keyword>
<dbReference type="Gene3D" id="1.20.930.20">
    <property type="entry name" value="Adaptor protein Cbl, N-terminal domain"/>
    <property type="match status" value="1"/>
</dbReference>
<dbReference type="CDD" id="cd00882">
    <property type="entry name" value="Ras_like_GTPase"/>
    <property type="match status" value="1"/>
</dbReference>
<evidence type="ECO:0000256" key="7">
    <source>
        <dbReference type="ARBA" id="ARBA00022723"/>
    </source>
</evidence>
<dbReference type="Pfam" id="PF01926">
    <property type="entry name" value="MMR_HSR1"/>
    <property type="match status" value="1"/>
</dbReference>
<comment type="caution">
    <text evidence="16">The sequence shown here is derived from an EMBL/GenBank/DDBJ whole genome shotgun (WGS) entry which is preliminary data.</text>
</comment>
<evidence type="ECO:0000256" key="6">
    <source>
        <dbReference type="ARBA" id="ARBA00022692"/>
    </source>
</evidence>
<evidence type="ECO:0000313" key="16">
    <source>
        <dbReference type="EMBL" id="KAF9533597.1"/>
    </source>
</evidence>
<evidence type="ECO:0000256" key="2">
    <source>
        <dbReference type="ARBA" id="ARBA00004167"/>
    </source>
</evidence>
<evidence type="ECO:0000256" key="14">
    <source>
        <dbReference type="ARBA" id="ARBA00024013"/>
    </source>
</evidence>
<name>A0A9P6JTX7_9AGAR</name>
<proteinExistence type="predicted"/>
<dbReference type="PROSITE" id="PS51257">
    <property type="entry name" value="PROKAR_LIPOPROTEIN"/>
    <property type="match status" value="1"/>
</dbReference>
<keyword evidence="13" id="KW-0472">Membrane</keyword>
<keyword evidence="6" id="KW-0812">Transmembrane</keyword>
<evidence type="ECO:0000259" key="15">
    <source>
        <dbReference type="Pfam" id="PF01926"/>
    </source>
</evidence>
<sequence>MKCDPLNVTTSSQGCGDLHACKARHPDTSLAFTTGKHHQRAWAYSPHIAPLSASPHFCAASLSDPMNATLPTQATSGPVATSRNVGAEIASSGYRPKRSDTIIAVMGPTGTGKSTFVNTVAGRDASPVGDDLSSCTKEIKVVECEVQGRQIVLVDTPGFNDTNLTDMDILRMIADWLKQTYEEGIELCGLLYFHRITDNRMAGSPLRLLDTFKNICGTAACKNVILTTTMWDEVDETQGCQREEELRKNYWHTMITFGARTARFSNTAPSACDIISRVDADTRLPVLLQKELVTLGKSLPDTAAGRSLFGWVAELIANLKRTVEDLRRRLARLKVFDGRGRRDLRKKIEVEEKRQKALNSILTSYSPHQARSQDTLVSMGSETTAFLESSDSESWLVVEEMKNPPNTPCDNARARDRSFLQGTITTLRIMRELAGFAPVPGVRNVITLALQIVEGVENIGGVDESLVILARNASSLATSILEITQDKCEPSLNDRINEFIRDLTTIDNTVKTIGKRSTAARFFLSNADKQTVEDANRKLILAISALGMHAAVHNAVSNARVEEKMEQVLNLLRSIHGPGFHAVPSSFDL</sequence>
<dbReference type="GO" id="GO:0007166">
    <property type="term" value="P:cell surface receptor signaling pathway"/>
    <property type="evidence" value="ECO:0007669"/>
    <property type="project" value="InterPro"/>
</dbReference>
<evidence type="ECO:0000256" key="1">
    <source>
        <dbReference type="ARBA" id="ARBA00001946"/>
    </source>
</evidence>
<evidence type="ECO:0000256" key="8">
    <source>
        <dbReference type="ARBA" id="ARBA00022801"/>
    </source>
</evidence>
<keyword evidence="5" id="KW-0934">Plastid</keyword>
<dbReference type="InterPro" id="IPR036537">
    <property type="entry name" value="Adaptor_Cbl_N_dom_sf"/>
</dbReference>
<dbReference type="InterPro" id="IPR059179">
    <property type="entry name" value="MLKL-like_MCAfunc"/>
</dbReference>
<protein>
    <recommendedName>
        <fullName evidence="15">G domain-containing protein</fullName>
    </recommendedName>
</protein>
<dbReference type="EMBL" id="MU157828">
    <property type="protein sequence ID" value="KAF9533597.1"/>
    <property type="molecule type" value="Genomic_DNA"/>
</dbReference>
<feature type="domain" description="G" evidence="15">
    <location>
        <begin position="103"/>
        <end position="164"/>
    </location>
</feature>
<evidence type="ECO:0000256" key="9">
    <source>
        <dbReference type="ARBA" id="ARBA00022805"/>
    </source>
</evidence>
<dbReference type="OrthoDB" id="8954335at2759"/>
<dbReference type="InterPro" id="IPR045058">
    <property type="entry name" value="GIMA/IAN/Toc"/>
</dbReference>
<dbReference type="SUPFAM" id="SSF52540">
    <property type="entry name" value="P-loop containing nucleoside triphosphate hydrolases"/>
    <property type="match status" value="1"/>
</dbReference>
<keyword evidence="17" id="KW-1185">Reference proteome</keyword>
<dbReference type="GO" id="GO:0005525">
    <property type="term" value="F:GTP binding"/>
    <property type="evidence" value="ECO:0007669"/>
    <property type="project" value="InterPro"/>
</dbReference>
<accession>A0A9P6JTX7</accession>
<keyword evidence="9" id="KW-1002">Plastid outer membrane</keyword>
<dbReference type="GO" id="GO:0016020">
    <property type="term" value="C:membrane"/>
    <property type="evidence" value="ECO:0007669"/>
    <property type="project" value="UniProtKB-SubCell"/>
</dbReference>
<dbReference type="Gene3D" id="3.40.50.300">
    <property type="entry name" value="P-loop containing nucleotide triphosphate hydrolases"/>
    <property type="match status" value="1"/>
</dbReference>
<dbReference type="GO" id="GO:0015031">
    <property type="term" value="P:protein transport"/>
    <property type="evidence" value="ECO:0007669"/>
    <property type="project" value="UniProtKB-KW"/>
</dbReference>
<dbReference type="GO" id="GO:0016787">
    <property type="term" value="F:hydrolase activity"/>
    <property type="evidence" value="ECO:0007669"/>
    <property type="project" value="UniProtKB-KW"/>
</dbReference>
<keyword evidence="12" id="KW-1133">Transmembrane helix</keyword>
<dbReference type="PANTHER" id="PTHR10903">
    <property type="entry name" value="GTPASE, IMAP FAMILY MEMBER-RELATED"/>
    <property type="match status" value="1"/>
</dbReference>
<organism evidence="16 17">
    <name type="scientific">Crepidotus variabilis</name>
    <dbReference type="NCBI Taxonomy" id="179855"/>
    <lineage>
        <taxon>Eukaryota</taxon>
        <taxon>Fungi</taxon>
        <taxon>Dikarya</taxon>
        <taxon>Basidiomycota</taxon>
        <taxon>Agaricomycotina</taxon>
        <taxon>Agaricomycetes</taxon>
        <taxon>Agaricomycetidae</taxon>
        <taxon>Agaricales</taxon>
        <taxon>Agaricineae</taxon>
        <taxon>Crepidotaceae</taxon>
        <taxon>Crepidotus</taxon>
    </lineage>
</organism>
<dbReference type="InterPro" id="IPR027417">
    <property type="entry name" value="P-loop_NTPase"/>
</dbReference>
<keyword evidence="3" id="KW-0813">Transport</keyword>
<dbReference type="AlphaFoldDB" id="A0A9P6JTX7"/>
<reference evidence="16" key="1">
    <citation type="submission" date="2020-11" db="EMBL/GenBank/DDBJ databases">
        <authorList>
            <consortium name="DOE Joint Genome Institute"/>
            <person name="Ahrendt S."/>
            <person name="Riley R."/>
            <person name="Andreopoulos W."/>
            <person name="Labutti K."/>
            <person name="Pangilinan J."/>
            <person name="Ruiz-Duenas F.J."/>
            <person name="Barrasa J.M."/>
            <person name="Sanchez-Garcia M."/>
            <person name="Camarero S."/>
            <person name="Miyauchi S."/>
            <person name="Serrano A."/>
            <person name="Linde D."/>
            <person name="Babiker R."/>
            <person name="Drula E."/>
            <person name="Ayuso-Fernandez I."/>
            <person name="Pacheco R."/>
            <person name="Padilla G."/>
            <person name="Ferreira P."/>
            <person name="Barriuso J."/>
            <person name="Kellner H."/>
            <person name="Castanera R."/>
            <person name="Alfaro M."/>
            <person name="Ramirez L."/>
            <person name="Pisabarro A.G."/>
            <person name="Kuo A."/>
            <person name="Tritt A."/>
            <person name="Lipzen A."/>
            <person name="He G."/>
            <person name="Yan M."/>
            <person name="Ng V."/>
            <person name="Cullen D."/>
            <person name="Martin F."/>
            <person name="Rosso M.-N."/>
            <person name="Henrissat B."/>
            <person name="Hibbett D."/>
            <person name="Martinez A.T."/>
            <person name="Grigoriev I.V."/>
        </authorList>
    </citation>
    <scope>NUCLEOTIDE SEQUENCE</scope>
    <source>
        <strain evidence="16">CBS 506.95</strain>
    </source>
</reference>
<evidence type="ECO:0000313" key="17">
    <source>
        <dbReference type="Proteomes" id="UP000807306"/>
    </source>
</evidence>